<evidence type="ECO:0000313" key="4">
    <source>
        <dbReference type="EMBL" id="AIB09870.1"/>
    </source>
</evidence>
<dbReference type="AlphaFoldDB" id="A0A060DHG0"/>
<gene>
    <name evidence="2" type="ORF">M951_chr1188</name>
    <name evidence="1" type="ORF">M951_chr143</name>
    <name evidence="4" type="ORF">M951_chr2178</name>
    <name evidence="3" type="ORF">M951_chr243</name>
    <name evidence="6" type="ORF">M951_chr3162</name>
    <name evidence="5" type="ORF">M951_chr343</name>
</gene>
<geneLocation type="nucleomorph" evidence="5"/>
<reference evidence="5 7" key="1">
    <citation type="journal article" date="2014" name="BMC Genomics">
        <title>Nucleomorph and plastid genome sequences of the chlorarachniophyte Lotharella oceanica: convergent reductive evolution and frequent recombination in nucleomorph-bearing algae.</title>
        <authorList>
            <person name="Tanifuji G."/>
            <person name="Onodera N.T."/>
            <person name="Brown M.W."/>
            <person name="Curtis B.A."/>
            <person name="Roger A.J."/>
            <person name="Ka-Shu Wong G."/>
            <person name="Melkonian M."/>
            <person name="Archibald J.M."/>
        </authorList>
    </citation>
    <scope>NUCLEOTIDE SEQUENCE [LARGE SCALE GENOMIC DNA]</scope>
    <source>
        <strain evidence="5 7">CCMP622</strain>
    </source>
</reference>
<sequence length="113" mass="13113">MDEKIVKGRCPYHFGHIISLHVRRFLLNKEKAEVATPETQKLALYVIETVSPLFFNLKTWINNNDKILMCCMNALTFGEIDRLLKDLEMARKNRKNQCMAFGIMSGSAHELLR</sequence>
<dbReference type="EMBL" id="CP006628">
    <property type="protein sequence ID" value="AIB09746.1"/>
    <property type="molecule type" value="Genomic_DNA"/>
</dbReference>
<dbReference type="EMBL" id="CP006629">
    <property type="protein sequence ID" value="AIB09949.1"/>
    <property type="molecule type" value="Genomic_DNA"/>
</dbReference>
<name>A0A060DHG0_9EUKA</name>
<dbReference type="Proteomes" id="UP000243670">
    <property type="component" value="Nucleomorph 1"/>
</dbReference>
<keyword evidence="5" id="KW-0542">Nucleomorph</keyword>
<organism evidence="5 7">
    <name type="scientific">Lotharella oceanica</name>
    <dbReference type="NCBI Taxonomy" id="641309"/>
    <lineage>
        <taxon>Eukaryota</taxon>
        <taxon>Sar</taxon>
        <taxon>Rhizaria</taxon>
        <taxon>Cercozoa</taxon>
        <taxon>Chlorarachniophyceae</taxon>
        <taxon>Lotharella</taxon>
    </lineage>
</organism>
<evidence type="ECO:0000313" key="6">
    <source>
        <dbReference type="EMBL" id="AIB10059.1"/>
    </source>
</evidence>
<accession>A0A060DHG0</accession>
<protein>
    <submittedName>
        <fullName evidence="5">Uncharacterized protein</fullName>
    </submittedName>
</protein>
<evidence type="ECO:0000313" key="5">
    <source>
        <dbReference type="EMBL" id="AIB09949.1"/>
    </source>
</evidence>
<dbReference type="EMBL" id="CP006628">
    <property type="protein sequence ID" value="AIB09870.1"/>
    <property type="molecule type" value="Genomic_DNA"/>
</dbReference>
<dbReference type="Proteomes" id="UP000243670">
    <property type="component" value="Nucleomorph 2"/>
</dbReference>
<dbReference type="EMBL" id="CP006629">
    <property type="protein sequence ID" value="AIB10059.1"/>
    <property type="molecule type" value="Genomic_DNA"/>
</dbReference>
<proteinExistence type="predicted"/>
<evidence type="ECO:0000313" key="3">
    <source>
        <dbReference type="EMBL" id="AIB09746.1"/>
    </source>
</evidence>
<evidence type="ECO:0000313" key="1">
    <source>
        <dbReference type="EMBL" id="AIB09530.1"/>
    </source>
</evidence>
<evidence type="ECO:0000313" key="7">
    <source>
        <dbReference type="Proteomes" id="UP000243670"/>
    </source>
</evidence>
<evidence type="ECO:0000313" key="2">
    <source>
        <dbReference type="EMBL" id="AIB09667.1"/>
    </source>
</evidence>
<dbReference type="EMBL" id="CP006627">
    <property type="protein sequence ID" value="AIB09667.1"/>
    <property type="molecule type" value="Genomic_DNA"/>
</dbReference>
<dbReference type="Proteomes" id="UP000243670">
    <property type="component" value="Nucleomorph 3"/>
</dbReference>
<dbReference type="EMBL" id="CP006627">
    <property type="protein sequence ID" value="AIB09530.1"/>
    <property type="molecule type" value="Genomic_DNA"/>
</dbReference>